<keyword evidence="2" id="KW-1185">Reference proteome</keyword>
<reference evidence="1" key="1">
    <citation type="submission" date="2020-07" db="EMBL/GenBank/DDBJ databases">
        <title>Highly diverse flavobacterial phages as mortality factor during North Sea spring blooms.</title>
        <authorList>
            <person name="Bartlau N."/>
            <person name="Wichels A."/>
            <person name="Krohne G."/>
            <person name="Adriaenssens E.M."/>
            <person name="Heins A."/>
            <person name="Fuchs B.M."/>
            <person name="Amann R."/>
            <person name="Moraru C."/>
        </authorList>
    </citation>
    <scope>NUCLEOTIDE SEQUENCE</scope>
</reference>
<proteinExistence type="predicted"/>
<evidence type="ECO:0000313" key="2">
    <source>
        <dbReference type="Proteomes" id="UP000693868"/>
    </source>
</evidence>
<organism evidence="1 2">
    <name type="scientific">Tenacibaculum phage Gundel_1</name>
    <dbReference type="NCBI Taxonomy" id="2745672"/>
    <lineage>
        <taxon>Viruses</taxon>
        <taxon>Duplodnaviria</taxon>
        <taxon>Heunggongvirae</taxon>
        <taxon>Uroviricota</taxon>
        <taxon>Caudoviricetes</taxon>
        <taxon>Pachyviridae</taxon>
        <taxon>Gundelvirus</taxon>
        <taxon>Gundelvirus Gundel</taxon>
    </lineage>
</organism>
<dbReference type="Proteomes" id="UP000693868">
    <property type="component" value="Segment"/>
</dbReference>
<sequence>MYKEIFKSGLNDKSLAAAGEYALVKVMYGVNHREKIRQIFELYNEKGIILKESNEKSDVLEYFKKPNNTYDLIKESLKIKPIVKVPTAELHIIHKDGSIDIKHYPTKSDSYDGSKINNLYINDEVGHWSDPKLANLPSFGVGWTANPKYVSGIDPYDINDEESKGSLKYK</sequence>
<evidence type="ECO:0000313" key="1">
    <source>
        <dbReference type="EMBL" id="QQV91426.1"/>
    </source>
</evidence>
<protein>
    <submittedName>
        <fullName evidence="1">Uncharacterized protein</fullName>
    </submittedName>
</protein>
<accession>A0A8E4ZL12</accession>
<dbReference type="EMBL" id="MT732474">
    <property type="protein sequence ID" value="QQV91426.1"/>
    <property type="molecule type" value="Genomic_DNA"/>
</dbReference>
<name>A0A8E4ZL12_9CAUD</name>
<gene>
    <name evidence="1" type="ORF">Gundel1_104</name>
</gene>